<proteinExistence type="predicted"/>
<gene>
    <name evidence="2" type="ORF">KSP39_PZI011133</name>
</gene>
<sequence>MPLSKDGETLAPAPAPASELRSSFRRRLISGAAAAAAAVAPDASVQMTSAENYVTESMGGDTCSDADSTCMDGRRNGGAEKRMGKAAVNNGGGKREMGRVRDEESRSCRQRMFFGLPHRRIGELRRAR</sequence>
<feature type="compositionally biased region" description="Basic and acidic residues" evidence="1">
    <location>
        <begin position="74"/>
        <end position="83"/>
    </location>
</feature>
<evidence type="ECO:0000313" key="2">
    <source>
        <dbReference type="EMBL" id="KAK8938573.1"/>
    </source>
</evidence>
<organism evidence="2 3">
    <name type="scientific">Platanthera zijinensis</name>
    <dbReference type="NCBI Taxonomy" id="2320716"/>
    <lineage>
        <taxon>Eukaryota</taxon>
        <taxon>Viridiplantae</taxon>
        <taxon>Streptophyta</taxon>
        <taxon>Embryophyta</taxon>
        <taxon>Tracheophyta</taxon>
        <taxon>Spermatophyta</taxon>
        <taxon>Magnoliopsida</taxon>
        <taxon>Liliopsida</taxon>
        <taxon>Asparagales</taxon>
        <taxon>Orchidaceae</taxon>
        <taxon>Orchidoideae</taxon>
        <taxon>Orchideae</taxon>
        <taxon>Orchidinae</taxon>
        <taxon>Platanthera</taxon>
    </lineage>
</organism>
<feature type="region of interest" description="Disordered" evidence="1">
    <location>
        <begin position="74"/>
        <end position="104"/>
    </location>
</feature>
<protein>
    <submittedName>
        <fullName evidence="2">Uncharacterized protein</fullName>
    </submittedName>
</protein>
<name>A0AAP0BGD8_9ASPA</name>
<reference evidence="2 3" key="1">
    <citation type="journal article" date="2022" name="Nat. Plants">
        <title>Genomes of leafy and leafless Platanthera orchids illuminate the evolution of mycoheterotrophy.</title>
        <authorList>
            <person name="Li M.H."/>
            <person name="Liu K.W."/>
            <person name="Li Z."/>
            <person name="Lu H.C."/>
            <person name="Ye Q.L."/>
            <person name="Zhang D."/>
            <person name="Wang J.Y."/>
            <person name="Li Y.F."/>
            <person name="Zhong Z.M."/>
            <person name="Liu X."/>
            <person name="Yu X."/>
            <person name="Liu D.K."/>
            <person name="Tu X.D."/>
            <person name="Liu B."/>
            <person name="Hao Y."/>
            <person name="Liao X.Y."/>
            <person name="Jiang Y.T."/>
            <person name="Sun W.H."/>
            <person name="Chen J."/>
            <person name="Chen Y.Q."/>
            <person name="Ai Y."/>
            <person name="Zhai J.W."/>
            <person name="Wu S.S."/>
            <person name="Zhou Z."/>
            <person name="Hsiao Y.Y."/>
            <person name="Wu W.L."/>
            <person name="Chen Y.Y."/>
            <person name="Lin Y.F."/>
            <person name="Hsu J.L."/>
            <person name="Li C.Y."/>
            <person name="Wang Z.W."/>
            <person name="Zhao X."/>
            <person name="Zhong W.Y."/>
            <person name="Ma X.K."/>
            <person name="Ma L."/>
            <person name="Huang J."/>
            <person name="Chen G.Z."/>
            <person name="Huang M.Z."/>
            <person name="Huang L."/>
            <person name="Peng D.H."/>
            <person name="Luo Y.B."/>
            <person name="Zou S.Q."/>
            <person name="Chen S.P."/>
            <person name="Lan S."/>
            <person name="Tsai W.C."/>
            <person name="Van de Peer Y."/>
            <person name="Liu Z.J."/>
        </authorList>
    </citation>
    <scope>NUCLEOTIDE SEQUENCE [LARGE SCALE GENOMIC DNA]</scope>
    <source>
        <strain evidence="2">Lor287</strain>
    </source>
</reference>
<feature type="compositionally biased region" description="Basic and acidic residues" evidence="1">
    <location>
        <begin position="93"/>
        <end position="104"/>
    </location>
</feature>
<keyword evidence="3" id="KW-1185">Reference proteome</keyword>
<dbReference type="AlphaFoldDB" id="A0AAP0BGD8"/>
<dbReference type="Proteomes" id="UP001418222">
    <property type="component" value="Unassembled WGS sequence"/>
</dbReference>
<evidence type="ECO:0000313" key="3">
    <source>
        <dbReference type="Proteomes" id="UP001418222"/>
    </source>
</evidence>
<dbReference type="EMBL" id="JBBWWQ010000009">
    <property type="protein sequence ID" value="KAK8938573.1"/>
    <property type="molecule type" value="Genomic_DNA"/>
</dbReference>
<accession>A0AAP0BGD8</accession>
<evidence type="ECO:0000256" key="1">
    <source>
        <dbReference type="SAM" id="MobiDB-lite"/>
    </source>
</evidence>
<comment type="caution">
    <text evidence="2">The sequence shown here is derived from an EMBL/GenBank/DDBJ whole genome shotgun (WGS) entry which is preliminary data.</text>
</comment>